<keyword evidence="5" id="KW-1185">Reference proteome</keyword>
<name>A0A1L7WWN9_9HELO</name>
<gene>
    <name evidence="4" type="ORF">PAC_07071</name>
</gene>
<feature type="compositionally biased region" description="Polar residues" evidence="1">
    <location>
        <begin position="106"/>
        <end position="131"/>
    </location>
</feature>
<evidence type="ECO:0000313" key="5">
    <source>
        <dbReference type="Proteomes" id="UP000184330"/>
    </source>
</evidence>
<keyword evidence="2" id="KW-1133">Transmembrane helix</keyword>
<organism evidence="4 5">
    <name type="scientific">Phialocephala subalpina</name>
    <dbReference type="NCBI Taxonomy" id="576137"/>
    <lineage>
        <taxon>Eukaryota</taxon>
        <taxon>Fungi</taxon>
        <taxon>Dikarya</taxon>
        <taxon>Ascomycota</taxon>
        <taxon>Pezizomycotina</taxon>
        <taxon>Leotiomycetes</taxon>
        <taxon>Helotiales</taxon>
        <taxon>Mollisiaceae</taxon>
        <taxon>Phialocephala</taxon>
        <taxon>Phialocephala fortinii species complex</taxon>
    </lineage>
</organism>
<proteinExistence type="predicted"/>
<reference evidence="4 5" key="1">
    <citation type="submission" date="2016-03" db="EMBL/GenBank/DDBJ databases">
        <authorList>
            <person name="Ploux O."/>
        </authorList>
    </citation>
    <scope>NUCLEOTIDE SEQUENCE [LARGE SCALE GENOMIC DNA]</scope>
    <source>
        <strain evidence="4 5">UAMH 11012</strain>
    </source>
</reference>
<feature type="compositionally biased region" description="Polar residues" evidence="1">
    <location>
        <begin position="204"/>
        <end position="213"/>
    </location>
</feature>
<dbReference type="Proteomes" id="UP000184330">
    <property type="component" value="Unassembled WGS sequence"/>
</dbReference>
<feature type="transmembrane region" description="Helical" evidence="2">
    <location>
        <begin position="474"/>
        <end position="503"/>
    </location>
</feature>
<feature type="region of interest" description="Disordered" evidence="1">
    <location>
        <begin position="165"/>
        <end position="228"/>
    </location>
</feature>
<dbReference type="InterPro" id="IPR018306">
    <property type="entry name" value="Phage_T5_Orf172_DNA-bd"/>
</dbReference>
<evidence type="ECO:0000256" key="2">
    <source>
        <dbReference type="SAM" id="Phobius"/>
    </source>
</evidence>
<feature type="compositionally biased region" description="Basic and acidic residues" evidence="1">
    <location>
        <begin position="214"/>
        <end position="228"/>
    </location>
</feature>
<keyword evidence="2" id="KW-0812">Transmembrane</keyword>
<evidence type="ECO:0000256" key="1">
    <source>
        <dbReference type="SAM" id="MobiDB-lite"/>
    </source>
</evidence>
<keyword evidence="2" id="KW-0472">Membrane</keyword>
<protein>
    <recommendedName>
        <fullName evidence="3">Bacteriophage T5 Orf172 DNA-binding domain-containing protein</fullName>
    </recommendedName>
</protein>
<sequence>MASAKKSKKQQMAEVDPNFPFLIDPLSYKAMGVPTPVRPFLSKATSDSTASSISSSQSARSIFDSNTSRPQTPLTPPDESTCLWGNDSPLVLKAQRGRGRPGRKAMQNQHVTYQRSTSPQAASKLSQSLPGSEQLLSQEAAALLAKATETGPSCSEADLSLSKISTSDSKQSDSDGLVLPALGDDSIEKRSDEQEQGELDNDARQNSEQNARQHQGEPENNLEQHSDPDIRTDVKTAARKESFNFVPFRGHKTSRAINESIIKIMAKSKVAKKSPGWTYVFESPSVSTKHVKIGNTMTMYRRDGQWKKCVPDLKLLDDPEDTDGFDFHSVVESLVLQQLHNKRMKYSCELCGKCHKEWFDIEKDEAHRSIRRWRCWIKTWKPYETYYTTTSRTVKLKSGKTRTKSTTKKHWKLTPYWQWRVQNLPRIISNVNWDDWTQPSRWNRLEYFRYCVAETWDGYSFAINEHLKEIHFCLVGLLMLFINSNLFGTLCGMCTLIGLLALWRTQ</sequence>
<feature type="domain" description="Bacteriophage T5 Orf172 DNA-binding" evidence="3">
    <location>
        <begin position="276"/>
        <end position="374"/>
    </location>
</feature>
<dbReference type="PANTHER" id="PTHR28094:SF1">
    <property type="entry name" value="MEIOTICALLY UP-REGULATED GENE 113 PROTEIN"/>
    <property type="match status" value="1"/>
</dbReference>
<accession>A0A1L7WWN9</accession>
<dbReference type="AlphaFoldDB" id="A0A1L7WWN9"/>
<dbReference type="EMBL" id="FJOG01000009">
    <property type="protein sequence ID" value="CZR57182.1"/>
    <property type="molecule type" value="Genomic_DNA"/>
</dbReference>
<dbReference type="OrthoDB" id="3511049at2759"/>
<feature type="compositionally biased region" description="Low complexity" evidence="1">
    <location>
        <begin position="42"/>
        <end position="65"/>
    </location>
</feature>
<evidence type="ECO:0000313" key="4">
    <source>
        <dbReference type="EMBL" id="CZR57182.1"/>
    </source>
</evidence>
<dbReference type="Pfam" id="PF10544">
    <property type="entry name" value="T5orf172"/>
    <property type="match status" value="1"/>
</dbReference>
<feature type="region of interest" description="Disordered" evidence="1">
    <location>
        <begin position="34"/>
        <end position="132"/>
    </location>
</feature>
<dbReference type="InterPro" id="IPR053006">
    <property type="entry name" value="Meiosis_regulatory"/>
</dbReference>
<dbReference type="PANTHER" id="PTHR28094">
    <property type="entry name" value="MEIOTICALLY UP-REGULATED GENE 113 PROTEIN"/>
    <property type="match status" value="1"/>
</dbReference>
<evidence type="ECO:0000259" key="3">
    <source>
        <dbReference type="Pfam" id="PF10544"/>
    </source>
</evidence>